<feature type="region of interest" description="Disordered" evidence="1">
    <location>
        <begin position="32"/>
        <end position="86"/>
    </location>
</feature>
<gene>
    <name evidence="2" type="ORF">KUF71_007118</name>
</gene>
<evidence type="ECO:0000313" key="3">
    <source>
        <dbReference type="Proteomes" id="UP001219518"/>
    </source>
</evidence>
<protein>
    <submittedName>
        <fullName evidence="2">Retrovirus-related Pol polyprotein from type-1 retrotransposable element R2</fullName>
    </submittedName>
</protein>
<keyword evidence="3" id="KW-1185">Reference proteome</keyword>
<dbReference type="PANTHER" id="PTHR19446">
    <property type="entry name" value="REVERSE TRANSCRIPTASES"/>
    <property type="match status" value="1"/>
</dbReference>
<dbReference type="Proteomes" id="UP001219518">
    <property type="component" value="Unassembled WGS sequence"/>
</dbReference>
<accession>A0AAE1HA48</accession>
<reference evidence="2" key="2">
    <citation type="journal article" date="2023" name="BMC Genomics">
        <title>Pest status, molecular evolution, and epigenetic factors derived from the genome assembly of Frankliniella fusca, a thysanopteran phytovirus vector.</title>
        <authorList>
            <person name="Catto M.A."/>
            <person name="Labadie P.E."/>
            <person name="Jacobson A.L."/>
            <person name="Kennedy G.G."/>
            <person name="Srinivasan R."/>
            <person name="Hunt B.G."/>
        </authorList>
    </citation>
    <scope>NUCLEOTIDE SEQUENCE</scope>
    <source>
        <strain evidence="2">PL_HMW_Pooled</strain>
    </source>
</reference>
<comment type="caution">
    <text evidence="2">The sequence shown here is derived from an EMBL/GenBank/DDBJ whole genome shotgun (WGS) entry which is preliminary data.</text>
</comment>
<name>A0AAE1HA48_9NEOP</name>
<organism evidence="2 3">
    <name type="scientific">Frankliniella fusca</name>
    <dbReference type="NCBI Taxonomy" id="407009"/>
    <lineage>
        <taxon>Eukaryota</taxon>
        <taxon>Metazoa</taxon>
        <taxon>Ecdysozoa</taxon>
        <taxon>Arthropoda</taxon>
        <taxon>Hexapoda</taxon>
        <taxon>Insecta</taxon>
        <taxon>Pterygota</taxon>
        <taxon>Neoptera</taxon>
        <taxon>Paraneoptera</taxon>
        <taxon>Thysanoptera</taxon>
        <taxon>Terebrantia</taxon>
        <taxon>Thripoidea</taxon>
        <taxon>Thripidae</taxon>
        <taxon>Frankliniella</taxon>
    </lineage>
</organism>
<evidence type="ECO:0000256" key="1">
    <source>
        <dbReference type="SAM" id="MobiDB-lite"/>
    </source>
</evidence>
<reference evidence="2" key="1">
    <citation type="submission" date="2021-07" db="EMBL/GenBank/DDBJ databases">
        <authorList>
            <person name="Catto M.A."/>
            <person name="Jacobson A."/>
            <person name="Kennedy G."/>
            <person name="Labadie P."/>
            <person name="Hunt B.G."/>
            <person name="Srinivasan R."/>
        </authorList>
    </citation>
    <scope>NUCLEOTIDE SEQUENCE</scope>
    <source>
        <strain evidence="2">PL_HMW_Pooled</strain>
        <tissue evidence="2">Head</tissue>
    </source>
</reference>
<dbReference type="EMBL" id="JAHWGI010000769">
    <property type="protein sequence ID" value="KAK3917639.1"/>
    <property type="molecule type" value="Genomic_DNA"/>
</dbReference>
<feature type="compositionally biased region" description="Pro residues" evidence="1">
    <location>
        <begin position="55"/>
        <end position="66"/>
    </location>
</feature>
<sequence>MKHSADAAPRQVVPDPASSNLAVLGLLPLSPSSGTYANGRSAPSPPPATLSSPPTSLPPGVSPPPTQEGFAAIDTSTASSSGPKANKKQQEWIKRLADAVSWDAFQLVVREFTASMATPRATGRAPGRGRRRGTGAADKNPAQRIQKLYYNNKKVAMREIRQEESPLCAVPPDDVAMYFEQVFSERVTELGDVPEGVVLPAQQIPDEALFSLIGKEKISTRLRHCSNTAPGPDTITYNTLRSKDPGCHVLFEIIDRCRRDRRVPEEWKEARTILLYKKGDRKDLSNWRPISLSSCLYKVYSGILAARIGRWAAASGAITDIQNGFMPAEGCLEHNFILQQCLDAAKT</sequence>
<dbReference type="AlphaFoldDB" id="A0AAE1HA48"/>
<proteinExistence type="predicted"/>
<evidence type="ECO:0000313" key="2">
    <source>
        <dbReference type="EMBL" id="KAK3917639.1"/>
    </source>
</evidence>
<feature type="region of interest" description="Disordered" evidence="1">
    <location>
        <begin position="119"/>
        <end position="141"/>
    </location>
</feature>
<feature type="compositionally biased region" description="Polar residues" evidence="1">
    <location>
        <begin position="74"/>
        <end position="83"/>
    </location>
</feature>